<organism evidence="1 2">
    <name type="scientific">Artemia franciscana</name>
    <name type="common">Brine shrimp</name>
    <name type="synonym">Artemia sanfranciscana</name>
    <dbReference type="NCBI Taxonomy" id="6661"/>
    <lineage>
        <taxon>Eukaryota</taxon>
        <taxon>Metazoa</taxon>
        <taxon>Ecdysozoa</taxon>
        <taxon>Arthropoda</taxon>
        <taxon>Crustacea</taxon>
        <taxon>Branchiopoda</taxon>
        <taxon>Anostraca</taxon>
        <taxon>Artemiidae</taxon>
        <taxon>Artemia</taxon>
    </lineage>
</organism>
<gene>
    <name evidence="1" type="ORF">QYM36_014108</name>
</gene>
<evidence type="ECO:0000313" key="2">
    <source>
        <dbReference type="Proteomes" id="UP001187531"/>
    </source>
</evidence>
<comment type="caution">
    <text evidence="1">The sequence shown here is derived from an EMBL/GenBank/DDBJ whole genome shotgun (WGS) entry which is preliminary data.</text>
</comment>
<dbReference type="Proteomes" id="UP001187531">
    <property type="component" value="Unassembled WGS sequence"/>
</dbReference>
<dbReference type="EMBL" id="JAVRJZ010000018">
    <property type="protein sequence ID" value="KAK2708385.1"/>
    <property type="molecule type" value="Genomic_DNA"/>
</dbReference>
<accession>A0AA88HAG7</accession>
<name>A0AA88HAG7_ARTSF</name>
<proteinExistence type="predicted"/>
<protein>
    <submittedName>
        <fullName evidence="1">Uncharacterized protein</fullName>
    </submittedName>
</protein>
<evidence type="ECO:0000313" key="1">
    <source>
        <dbReference type="EMBL" id="KAK2708385.1"/>
    </source>
</evidence>
<dbReference type="AlphaFoldDB" id="A0AA88HAG7"/>
<keyword evidence="2" id="KW-1185">Reference proteome</keyword>
<reference evidence="1" key="1">
    <citation type="submission" date="2023-07" db="EMBL/GenBank/DDBJ databases">
        <title>Chromosome-level genome assembly of Artemia franciscana.</title>
        <authorList>
            <person name="Jo E."/>
        </authorList>
    </citation>
    <scope>NUCLEOTIDE SEQUENCE</scope>
    <source>
        <tissue evidence="1">Whole body</tissue>
    </source>
</reference>
<sequence>MDAPSFTSTSTLYSRLIDALDLLIRSYRYRSTINTRINTNLPAIPVSRSFEISTVSADSSTNSSWLKNVLDPSTSLGSHSLLWDAVETTPFEININKQYQVPEAPSPLKRDDNTELLALILIDILIVKVQVQNRIINEQKSLIAQLGESNTGYRAIICT</sequence>